<dbReference type="Gene3D" id="3.30.2010.10">
    <property type="entry name" value="Metalloproteases ('zincins'), catalytic domain"/>
    <property type="match status" value="1"/>
</dbReference>
<dbReference type="PANTHER" id="PTHR30399:SF1">
    <property type="entry name" value="UTP PYROPHOSPHATASE"/>
    <property type="match status" value="1"/>
</dbReference>
<protein>
    <submittedName>
        <fullName evidence="2">Putative metal-dependent hydrolase</fullName>
    </submittedName>
</protein>
<dbReference type="EMBL" id="CP021425">
    <property type="protein sequence ID" value="ARU58136.1"/>
    <property type="molecule type" value="Genomic_DNA"/>
</dbReference>
<dbReference type="KEGG" id="ome:OLMES_4119"/>
<dbReference type="RefSeq" id="WP_087462949.1">
    <property type="nucleotide sequence ID" value="NZ_CP021425.1"/>
</dbReference>
<name>A0A1Y0IEC0_9GAMM</name>
<dbReference type="OrthoDB" id="9811177at2"/>
<reference evidence="2 3" key="1">
    <citation type="submission" date="2017-05" db="EMBL/GenBank/DDBJ databases">
        <title>Genomic insights into alkan degradation activity of Oleiphilus messinensis.</title>
        <authorList>
            <person name="Kozyavkin S.A."/>
            <person name="Slesarev A.I."/>
            <person name="Golyshin P.N."/>
            <person name="Korzhenkov A."/>
            <person name="Golyshina O.N."/>
            <person name="Toshchakov S.V."/>
        </authorList>
    </citation>
    <scope>NUCLEOTIDE SEQUENCE [LARGE SCALE GENOMIC DNA]</scope>
    <source>
        <strain evidence="2 3">ME102</strain>
    </source>
</reference>
<dbReference type="PANTHER" id="PTHR30399">
    <property type="entry name" value="UNCHARACTERIZED PROTEIN YGJP"/>
    <property type="match status" value="1"/>
</dbReference>
<gene>
    <name evidence="2" type="ORF">OLMES_4119</name>
</gene>
<dbReference type="CDD" id="cd07344">
    <property type="entry name" value="M48_yhfN_like"/>
    <property type="match status" value="1"/>
</dbReference>
<evidence type="ECO:0000259" key="1">
    <source>
        <dbReference type="Pfam" id="PF01863"/>
    </source>
</evidence>
<keyword evidence="2" id="KW-0378">Hydrolase</keyword>
<sequence>MALVNETRLPFDYQVRFSRRSTVALHIRDGEVQVRAPFRTCPDYLHQFVLSKSGWIQEKLELAEQKAAERVQLRDGELVPFRGELYRICVEPSPRFSTRIIGQHLYITSTSAEAEVVKTIFAAWLKEQAKLHMLPCTEALAERADLQHKLRQVRFRKTRSKWGHCSSQGVIQFNWLIMMAPDPVIQYLIAHEVSHLRYLDHSPRFWQQVEQLCPDYKECRKWLRDNEHRFWL</sequence>
<dbReference type="GO" id="GO:0016787">
    <property type="term" value="F:hydrolase activity"/>
    <property type="evidence" value="ECO:0007669"/>
    <property type="project" value="UniProtKB-KW"/>
</dbReference>
<feature type="domain" description="YgjP-like metallopeptidase" evidence="1">
    <location>
        <begin position="22"/>
        <end position="225"/>
    </location>
</feature>
<accession>A0A1Y0IEC0</accession>
<dbReference type="AlphaFoldDB" id="A0A1Y0IEC0"/>
<organism evidence="2 3">
    <name type="scientific">Oleiphilus messinensis</name>
    <dbReference type="NCBI Taxonomy" id="141451"/>
    <lineage>
        <taxon>Bacteria</taxon>
        <taxon>Pseudomonadati</taxon>
        <taxon>Pseudomonadota</taxon>
        <taxon>Gammaproteobacteria</taxon>
        <taxon>Oceanospirillales</taxon>
        <taxon>Oleiphilaceae</taxon>
        <taxon>Oleiphilus</taxon>
    </lineage>
</organism>
<dbReference type="InterPro" id="IPR053136">
    <property type="entry name" value="UTP_pyrophosphatase-like"/>
</dbReference>
<keyword evidence="3" id="KW-1185">Reference proteome</keyword>
<dbReference type="Pfam" id="PF01863">
    <property type="entry name" value="YgjP-like"/>
    <property type="match status" value="1"/>
</dbReference>
<evidence type="ECO:0000313" key="2">
    <source>
        <dbReference type="EMBL" id="ARU58136.1"/>
    </source>
</evidence>
<proteinExistence type="predicted"/>
<evidence type="ECO:0000313" key="3">
    <source>
        <dbReference type="Proteomes" id="UP000196027"/>
    </source>
</evidence>
<dbReference type="Proteomes" id="UP000196027">
    <property type="component" value="Chromosome"/>
</dbReference>
<dbReference type="InterPro" id="IPR002725">
    <property type="entry name" value="YgjP-like_metallopeptidase"/>
</dbReference>